<dbReference type="Pfam" id="PF03724">
    <property type="entry name" value="META"/>
    <property type="match status" value="1"/>
</dbReference>
<name>A0A844H3N1_9RHOB</name>
<reference evidence="3 4" key="1">
    <citation type="submission" date="2019-11" db="EMBL/GenBank/DDBJ databases">
        <authorList>
            <person name="Dong K."/>
        </authorList>
    </citation>
    <scope>NUCLEOTIDE SEQUENCE [LARGE SCALE GENOMIC DNA]</scope>
    <source>
        <strain evidence="3 4">JCM 17370</strain>
    </source>
</reference>
<feature type="signal peptide" evidence="1">
    <location>
        <begin position="1"/>
        <end position="20"/>
    </location>
</feature>
<dbReference type="AlphaFoldDB" id="A0A844H3N1"/>
<keyword evidence="1" id="KW-0732">Signal</keyword>
<dbReference type="PROSITE" id="PS51257">
    <property type="entry name" value="PROKAR_LIPOPROTEIN"/>
    <property type="match status" value="1"/>
</dbReference>
<dbReference type="OrthoDB" id="7777568at2"/>
<feature type="domain" description="DUF306" evidence="2">
    <location>
        <begin position="33"/>
        <end position="127"/>
    </location>
</feature>
<gene>
    <name evidence="3" type="ORF">GL279_04490</name>
</gene>
<evidence type="ECO:0000313" key="4">
    <source>
        <dbReference type="Proteomes" id="UP000442533"/>
    </source>
</evidence>
<dbReference type="InterPro" id="IPR005184">
    <property type="entry name" value="DUF306_Meta_HslJ"/>
</dbReference>
<dbReference type="Proteomes" id="UP000442533">
    <property type="component" value="Unassembled WGS sequence"/>
</dbReference>
<comment type="caution">
    <text evidence="3">The sequence shown here is derived from an EMBL/GenBank/DDBJ whole genome shotgun (WGS) entry which is preliminary data.</text>
</comment>
<dbReference type="InterPro" id="IPR038670">
    <property type="entry name" value="HslJ-like_sf"/>
</dbReference>
<proteinExistence type="predicted"/>
<evidence type="ECO:0000256" key="1">
    <source>
        <dbReference type="SAM" id="SignalP"/>
    </source>
</evidence>
<dbReference type="EMBL" id="WMIF01000004">
    <property type="protein sequence ID" value="MTH33851.1"/>
    <property type="molecule type" value="Genomic_DNA"/>
</dbReference>
<keyword evidence="4" id="KW-1185">Reference proteome</keyword>
<evidence type="ECO:0000313" key="3">
    <source>
        <dbReference type="EMBL" id="MTH33851.1"/>
    </source>
</evidence>
<evidence type="ECO:0000259" key="2">
    <source>
        <dbReference type="Pfam" id="PF03724"/>
    </source>
</evidence>
<protein>
    <submittedName>
        <fullName evidence="3">META domain-containing protein</fullName>
    </submittedName>
</protein>
<dbReference type="Gene3D" id="2.40.128.270">
    <property type="match status" value="1"/>
</dbReference>
<sequence length="142" mass="14545">MTTRILTASAALAVVTAVSACEPQNPPAPGAAVPTGHYVLVGIGSDTVPQRNVGLTIESDGSISGTGPCNTYSAKQTATPPAFKLGPLITTRMACSGLAGQLENRFFAAVGQADGISYQGGVLKITGPTYLTFEPGYRKDEK</sequence>
<organism evidence="3 4">
    <name type="scientific">Paracoccus limosus</name>
    <dbReference type="NCBI Taxonomy" id="913252"/>
    <lineage>
        <taxon>Bacteria</taxon>
        <taxon>Pseudomonadati</taxon>
        <taxon>Pseudomonadota</taxon>
        <taxon>Alphaproteobacteria</taxon>
        <taxon>Rhodobacterales</taxon>
        <taxon>Paracoccaceae</taxon>
        <taxon>Paracoccus</taxon>
    </lineage>
</organism>
<feature type="chain" id="PRO_5033029312" evidence="1">
    <location>
        <begin position="21"/>
        <end position="142"/>
    </location>
</feature>
<accession>A0A844H3N1</accession>